<accession>A0A0A2SLY3</accession>
<organism evidence="1 2">
    <name type="scientific">Legionella norrlandica</name>
    <dbReference type="NCBI Taxonomy" id="1498499"/>
    <lineage>
        <taxon>Bacteria</taxon>
        <taxon>Pseudomonadati</taxon>
        <taxon>Pseudomonadota</taxon>
        <taxon>Gammaproteobacteria</taxon>
        <taxon>Legionellales</taxon>
        <taxon>Legionellaceae</taxon>
        <taxon>Legionella</taxon>
    </lineage>
</organism>
<evidence type="ECO:0000313" key="2">
    <source>
        <dbReference type="Proteomes" id="UP000054422"/>
    </source>
</evidence>
<evidence type="ECO:0000313" key="1">
    <source>
        <dbReference type="EMBL" id="KGP62150.1"/>
    </source>
</evidence>
<dbReference type="Proteomes" id="UP000054422">
    <property type="component" value="Unassembled WGS sequence"/>
</dbReference>
<reference evidence="1 2" key="1">
    <citation type="submission" date="2014-05" db="EMBL/GenBank/DDBJ databases">
        <authorList>
            <person name="Rizzardi K."/>
            <person name="Winiecka-Krusnell J."/>
            <person name="Ramliden M."/>
            <person name="Alm E."/>
            <person name="Andersson S."/>
            <person name="Byfors S."/>
        </authorList>
    </citation>
    <scope>NUCLEOTIDE SEQUENCE [LARGE SCALE GENOMIC DNA]</scope>
    <source>
        <strain evidence="1 2">LEGN</strain>
    </source>
</reference>
<dbReference type="AlphaFoldDB" id="A0A0A2SLY3"/>
<gene>
    <name evidence="1" type="ORF">EP47_02405</name>
</gene>
<dbReference type="EMBL" id="JNCF01000111">
    <property type="protein sequence ID" value="KGP62150.1"/>
    <property type="molecule type" value="Genomic_DNA"/>
</dbReference>
<sequence>MIVFDSLKNLFFSITLSRIYEGPALLTYDLLCLQMPVKVHGLMQNTNNSNTVISNFHKNNMGTNIKCSQIF</sequence>
<protein>
    <submittedName>
        <fullName evidence="1">Uncharacterized protein</fullName>
    </submittedName>
</protein>
<proteinExistence type="predicted"/>
<keyword evidence="2" id="KW-1185">Reference proteome</keyword>
<name>A0A0A2SLY3_9GAMM</name>
<comment type="caution">
    <text evidence="1">The sequence shown here is derived from an EMBL/GenBank/DDBJ whole genome shotgun (WGS) entry which is preliminary data.</text>
</comment>